<reference evidence="1" key="1">
    <citation type="submission" date="2010-08" db="EMBL/GenBank/DDBJ databases">
        <authorList>
            <person name="Weinstock G."/>
            <person name="Sodergren E."/>
            <person name="Clifton S."/>
            <person name="Fulton L."/>
            <person name="Fulton B."/>
            <person name="Courtney L."/>
            <person name="Fronick C."/>
            <person name="Harrison M."/>
            <person name="Strong C."/>
            <person name="Farmer C."/>
            <person name="Delahaunty K."/>
            <person name="Markovic C."/>
            <person name="Hall O."/>
            <person name="Minx P."/>
            <person name="Tomlinson C."/>
            <person name="Mitreva M."/>
            <person name="Hou S."/>
            <person name="Chen J."/>
            <person name="Wollam A."/>
            <person name="Pepin K.H."/>
            <person name="Johnson M."/>
            <person name="Bhonagiri V."/>
            <person name="Zhang X."/>
            <person name="Suruliraj S."/>
            <person name="Warren W."/>
            <person name="Chinwalla A."/>
            <person name="Mardis E.R."/>
            <person name="Wilson R.K."/>
        </authorList>
    </citation>
    <scope>NUCLEOTIDE SEQUENCE [LARGE SCALE GENOMIC DNA]</scope>
    <source>
        <strain evidence="1">HL044PA1</strain>
    </source>
</reference>
<proteinExistence type="predicted"/>
<keyword evidence="2" id="KW-1185">Reference proteome</keyword>
<evidence type="ECO:0000313" key="1">
    <source>
        <dbReference type="EMBL" id="EFS91658.1"/>
    </source>
</evidence>
<sequence>MLGIWVGRLCWPRWVRVFEDFGLFGWCKLGVTVGVGWGARRFRGTGHCRR</sequence>
<dbReference type="Proteomes" id="UP000003179">
    <property type="component" value="Unassembled WGS sequence"/>
</dbReference>
<evidence type="ECO:0000313" key="2">
    <source>
        <dbReference type="Proteomes" id="UP000003179"/>
    </source>
</evidence>
<dbReference type="EMBL" id="ADZU01000034">
    <property type="protein sequence ID" value="EFS91658.1"/>
    <property type="molecule type" value="Genomic_DNA"/>
</dbReference>
<name>A0ABN0C3N8_9ACTN</name>
<organism evidence="1 2">
    <name type="scientific">Cutibacterium modestum HL044PA1</name>
    <dbReference type="NCBI Taxonomy" id="765109"/>
    <lineage>
        <taxon>Bacteria</taxon>
        <taxon>Bacillati</taxon>
        <taxon>Actinomycetota</taxon>
        <taxon>Actinomycetes</taxon>
        <taxon>Propionibacteriales</taxon>
        <taxon>Propionibacteriaceae</taxon>
        <taxon>Cutibacterium</taxon>
        <taxon>Cutibacterium modestum</taxon>
    </lineage>
</organism>
<protein>
    <submittedName>
        <fullName evidence="1">Uncharacterized protein</fullName>
    </submittedName>
</protein>
<accession>A0ABN0C3N8</accession>
<comment type="caution">
    <text evidence="1">The sequence shown here is derived from an EMBL/GenBank/DDBJ whole genome shotgun (WGS) entry which is preliminary data.</text>
</comment>
<gene>
    <name evidence="1" type="ORF">HMPREF9607_02165</name>
</gene>